<dbReference type="Gene3D" id="3.40.50.720">
    <property type="entry name" value="NAD(P)-binding Rossmann-like Domain"/>
    <property type="match status" value="1"/>
</dbReference>
<dbReference type="Gene3D" id="3.40.50.12780">
    <property type="entry name" value="N-terminal domain of ligase-like"/>
    <property type="match status" value="1"/>
</dbReference>
<dbReference type="InterPro" id="IPR009081">
    <property type="entry name" value="PP-bd_ACP"/>
</dbReference>
<evidence type="ECO:0000256" key="3">
    <source>
        <dbReference type="SAM" id="MobiDB-lite"/>
    </source>
</evidence>
<evidence type="ECO:0000259" key="4">
    <source>
        <dbReference type="PROSITE" id="PS50075"/>
    </source>
</evidence>
<evidence type="ECO:0000256" key="1">
    <source>
        <dbReference type="ARBA" id="ARBA00022450"/>
    </source>
</evidence>
<evidence type="ECO:0000256" key="2">
    <source>
        <dbReference type="ARBA" id="ARBA00022553"/>
    </source>
</evidence>
<keyword evidence="1" id="KW-0596">Phosphopantetheine</keyword>
<feature type="region of interest" description="Disordered" evidence="3">
    <location>
        <begin position="1"/>
        <end position="28"/>
    </location>
</feature>
<dbReference type="SUPFAM" id="SSF56801">
    <property type="entry name" value="Acetyl-CoA synthetase-like"/>
    <property type="match status" value="1"/>
</dbReference>
<comment type="caution">
    <text evidence="5">The sequence shown here is derived from an EMBL/GenBank/DDBJ whole genome shotgun (WGS) entry which is preliminary data.</text>
</comment>
<dbReference type="Proteomes" id="UP001320245">
    <property type="component" value="Unassembled WGS sequence"/>
</dbReference>
<evidence type="ECO:0000313" key="5">
    <source>
        <dbReference type="EMBL" id="KAK7747466.1"/>
    </source>
</evidence>
<accession>A0AAN9UI91</accession>
<dbReference type="InterPro" id="IPR036736">
    <property type="entry name" value="ACP-like_sf"/>
</dbReference>
<dbReference type="Pfam" id="PF00501">
    <property type="entry name" value="AMP-binding"/>
    <property type="match status" value="1"/>
</dbReference>
<feature type="domain" description="Carrier" evidence="4">
    <location>
        <begin position="574"/>
        <end position="652"/>
    </location>
</feature>
<keyword evidence="2" id="KW-0597">Phosphoprotein</keyword>
<dbReference type="InterPro" id="IPR051414">
    <property type="entry name" value="Adenylate-forming_Reductase"/>
</dbReference>
<dbReference type="EMBL" id="JAJSPL020000004">
    <property type="protein sequence ID" value="KAK7747466.1"/>
    <property type="molecule type" value="Genomic_DNA"/>
</dbReference>
<keyword evidence="6" id="KW-1185">Reference proteome</keyword>
<dbReference type="SUPFAM" id="SSF47336">
    <property type="entry name" value="ACP-like"/>
    <property type="match status" value="1"/>
</dbReference>
<dbReference type="InterPro" id="IPR042099">
    <property type="entry name" value="ANL_N_sf"/>
</dbReference>
<dbReference type="PANTHER" id="PTHR43439:SF2">
    <property type="entry name" value="ENZYME, PUTATIVE (JCVI)-RELATED"/>
    <property type="match status" value="1"/>
</dbReference>
<dbReference type="InterPro" id="IPR020845">
    <property type="entry name" value="AMP-binding_CS"/>
</dbReference>
<organism evidence="5 6">
    <name type="scientific">Cytospora paraplurivora</name>
    <dbReference type="NCBI Taxonomy" id="2898453"/>
    <lineage>
        <taxon>Eukaryota</taxon>
        <taxon>Fungi</taxon>
        <taxon>Dikarya</taxon>
        <taxon>Ascomycota</taxon>
        <taxon>Pezizomycotina</taxon>
        <taxon>Sordariomycetes</taxon>
        <taxon>Sordariomycetidae</taxon>
        <taxon>Diaporthales</taxon>
        <taxon>Cytosporaceae</taxon>
        <taxon>Cytospora</taxon>
    </lineage>
</organism>
<proteinExistence type="predicted"/>
<protein>
    <submittedName>
        <fullName evidence="5">NRPS-like protein biosynthetic cluster</fullName>
    </submittedName>
</protein>
<feature type="region of interest" description="Disordered" evidence="3">
    <location>
        <begin position="408"/>
        <end position="427"/>
    </location>
</feature>
<dbReference type="PROSITE" id="PS50075">
    <property type="entry name" value="CARRIER"/>
    <property type="match status" value="1"/>
</dbReference>
<dbReference type="Pfam" id="PF00550">
    <property type="entry name" value="PP-binding"/>
    <property type="match status" value="1"/>
</dbReference>
<gene>
    <name evidence="5" type="ORF">SLS53_001721</name>
</gene>
<reference evidence="5 6" key="1">
    <citation type="journal article" date="2023" name="PLoS ONE">
        <title>Cytospora paraplurivora sp. nov. isolated from orchards with fruit tree decline syndrome in Ontario, Canada.</title>
        <authorList>
            <person name="Ilyukhin E."/>
            <person name="Nguyen H.D.T."/>
            <person name="Castle A.J."/>
            <person name="Ellouze W."/>
        </authorList>
    </citation>
    <scope>NUCLEOTIDE SEQUENCE [LARGE SCALE GENOMIC DNA]</scope>
    <source>
        <strain evidence="5 6">FDS-564</strain>
    </source>
</reference>
<dbReference type="AlphaFoldDB" id="A0AAN9UI91"/>
<dbReference type="PROSITE" id="PS00455">
    <property type="entry name" value="AMP_BINDING"/>
    <property type="match status" value="1"/>
</dbReference>
<sequence length="1062" mass="117086">MSVLTQQKSAVPSIGGLKSPENTTQASPDNKVVTITDLLLSKVRDTPDAVFVKYPATAKGRSDYVEYTVTDIDRLADEAARQYVERGLRPEPTSDKCEVVALLASSGLDYVVSILALTRMGFTVLLLSTRLSTEAYVNLLHLTDSHKVIVGSNFKATAKEIQGNSSLLSFDLVVKDEYDLERPSGPRYPYVRPKNAPKQLSFVSCTQQSVEPAVTYTGQIIHSSGSTGLPKPIFQTHSACLANYSSGIPYRAFLTLPLYHNHGISITFRALIAGKNISIYNGNLPLAGSTLVESLRATQAESLHCVPYALKLLAETDGGIEELRKLKLVMYGGSSCPDDLGDQLVKAGVYVVGQYGTTETGQLMTSFRDPSDTAWNYMRPLPATKDYIRMVPRGADTFEAMVIDGLPSKTTSNSDDPPNSYYTRDTFTPHTTIPNAWRYLGRLDDRVTLVNGEKVLPIPYENTIRQHDLVQEAVVFGVGKTVPGLLIVPSEKAASLSKPEILKELLPKIELANSRAEEFGRISPEMVEILEPGTDYPRTDKGTVIRAAFYNRFAQQINDTYERFENPQTDLRALEYDDLVRYLTDLFREKLGNKELGTTTDFFEAGVDSRQAITARAQITREIDVGSKPVGSNVIFEYPNVERLAKHLYSLRTGTEEAEDDEISAMAELIAKYSKFDARQPGQIIPDGETVLLTGATGSLGAHILAQLLRESSVKHVFSLVRAKSPEAAKERVISTFKEKDITFLSDEDLSKVTFVPSDLSQASLGLDEDTLERVLRSLTVVIHAAWAVNFNLGVRSFESQHIRGAHNLINLCLRTVTVHPARFYFCSSISAAAGTPLPATIEEAHIDDLAHAQNMGYARSKLVTERIIKSAGETTGLSANVLRVGQIVGDSRHGLWNNTEAIPLMIRSVKTLGALPALDETPSWMPVDIVARAVVELSGIGRTEHNVSGGTAVYNVQNSHLFHWTKDFLPALKEAGLDFKVVPQREWVDLLRNSDPDPEANPTIKLLDFFTEKYDNDKPGRKGLVFVTWKAEAESEAMRGGFDVIGSGLVKKMVDTWKKQW</sequence>
<dbReference type="SUPFAM" id="SSF51735">
    <property type="entry name" value="NAD(P)-binding Rossmann-fold domains"/>
    <property type="match status" value="1"/>
</dbReference>
<dbReference type="Gene3D" id="1.10.1200.10">
    <property type="entry name" value="ACP-like"/>
    <property type="match status" value="1"/>
</dbReference>
<dbReference type="InterPro" id="IPR000873">
    <property type="entry name" value="AMP-dep_synth/lig_dom"/>
</dbReference>
<dbReference type="InterPro" id="IPR036291">
    <property type="entry name" value="NAD(P)-bd_dom_sf"/>
</dbReference>
<dbReference type="Pfam" id="PF23562">
    <property type="entry name" value="AMP-binding_C_3"/>
    <property type="match status" value="1"/>
</dbReference>
<feature type="compositionally biased region" description="Polar residues" evidence="3">
    <location>
        <begin position="1"/>
        <end position="10"/>
    </location>
</feature>
<name>A0AAN9UI91_9PEZI</name>
<evidence type="ECO:0000313" key="6">
    <source>
        <dbReference type="Proteomes" id="UP001320245"/>
    </source>
</evidence>
<dbReference type="InterPro" id="IPR013120">
    <property type="entry name" value="FAR_NAD-bd"/>
</dbReference>
<dbReference type="PANTHER" id="PTHR43439">
    <property type="entry name" value="PHENYLACETATE-COENZYME A LIGASE"/>
    <property type="match status" value="1"/>
</dbReference>
<dbReference type="Pfam" id="PF07993">
    <property type="entry name" value="NAD_binding_4"/>
    <property type="match status" value="1"/>
</dbReference>